<organism evidence="2 3">
    <name type="scientific">Alternaria alternata</name>
    <name type="common">Alternaria rot fungus</name>
    <name type="synonym">Torula alternata</name>
    <dbReference type="NCBI Taxonomy" id="5599"/>
    <lineage>
        <taxon>Eukaryota</taxon>
        <taxon>Fungi</taxon>
        <taxon>Dikarya</taxon>
        <taxon>Ascomycota</taxon>
        <taxon>Pezizomycotina</taxon>
        <taxon>Dothideomycetes</taxon>
        <taxon>Pleosporomycetidae</taxon>
        <taxon>Pleosporales</taxon>
        <taxon>Pleosporineae</taxon>
        <taxon>Pleosporaceae</taxon>
        <taxon>Alternaria</taxon>
        <taxon>Alternaria sect. Alternaria</taxon>
        <taxon>Alternaria alternata complex</taxon>
    </lineage>
</organism>
<dbReference type="EMBL" id="KV441476">
    <property type="protein sequence ID" value="OAG21836.1"/>
    <property type="molecule type" value="Genomic_DNA"/>
</dbReference>
<gene>
    <name evidence="2" type="ORF">CC77DRAFT_1060613</name>
</gene>
<dbReference type="Proteomes" id="UP000077248">
    <property type="component" value="Unassembled WGS sequence"/>
</dbReference>
<dbReference type="PANTHER" id="PTHR42085">
    <property type="entry name" value="F-BOX DOMAIN-CONTAINING PROTEIN"/>
    <property type="match status" value="1"/>
</dbReference>
<reference evidence="2 3" key="1">
    <citation type="submission" date="2016-05" db="EMBL/GenBank/DDBJ databases">
        <title>Comparative analysis of secretome profiles of manganese(II)-oxidizing ascomycete fungi.</title>
        <authorList>
            <consortium name="DOE Joint Genome Institute"/>
            <person name="Zeiner C.A."/>
            <person name="Purvine S.O."/>
            <person name="Zink E.M."/>
            <person name="Wu S."/>
            <person name="Pasa-Tolic L."/>
            <person name="Chaput D.L."/>
            <person name="Haridas S."/>
            <person name="Grigoriev I.V."/>
            <person name="Santelli C.M."/>
            <person name="Hansel C.M."/>
        </authorList>
    </citation>
    <scope>NUCLEOTIDE SEQUENCE [LARGE SCALE GENOMIC DNA]</scope>
    <source>
        <strain evidence="2 3">SRC1lrK2f</strain>
    </source>
</reference>
<feature type="region of interest" description="Disordered" evidence="1">
    <location>
        <begin position="1"/>
        <end position="42"/>
    </location>
</feature>
<keyword evidence="3" id="KW-1185">Reference proteome</keyword>
<dbReference type="PANTHER" id="PTHR42085:SF1">
    <property type="entry name" value="F-BOX DOMAIN-CONTAINING PROTEIN"/>
    <property type="match status" value="1"/>
</dbReference>
<evidence type="ECO:0008006" key="4">
    <source>
        <dbReference type="Google" id="ProtNLM"/>
    </source>
</evidence>
<evidence type="ECO:0000313" key="2">
    <source>
        <dbReference type="EMBL" id="OAG21836.1"/>
    </source>
</evidence>
<name>A0A177DQP3_ALTAL</name>
<protein>
    <recommendedName>
        <fullName evidence="4">F-box domain-containing protein</fullName>
    </recommendedName>
</protein>
<accession>A0A177DQP3</accession>
<dbReference type="RefSeq" id="XP_018387257.1">
    <property type="nucleotide sequence ID" value="XM_018528349.1"/>
</dbReference>
<dbReference type="AlphaFoldDB" id="A0A177DQP3"/>
<sequence length="196" mass="22887">MASEHRVGAPHISKSLAKEQTDGEAQRKAHAQQLREQGHCDKTNSPLLHLPAEIRNMVFEHVFVNRVIHLDAYRDRPLSIPDIYIYNRLADVGLSLLFASRQLHTEIALLPYKLCTMRLHGDWRIAGVDESRLLVRCFLRRRTKEQVEVISDLAFRVFDEQDDEYKLLRGTGSYWVEWLNSDEDGQWLDEFLGFKK</sequence>
<dbReference type="GeneID" id="29113943"/>
<evidence type="ECO:0000256" key="1">
    <source>
        <dbReference type="SAM" id="MobiDB-lite"/>
    </source>
</evidence>
<dbReference type="VEuPathDB" id="FungiDB:CC77DRAFT_1060613"/>
<proteinExistence type="predicted"/>
<dbReference type="KEGG" id="aalt:CC77DRAFT_1060613"/>
<evidence type="ECO:0000313" key="3">
    <source>
        <dbReference type="Proteomes" id="UP000077248"/>
    </source>
</evidence>
<dbReference type="InterPro" id="IPR038883">
    <property type="entry name" value="AN11006-like"/>
</dbReference>
<feature type="compositionally biased region" description="Basic and acidic residues" evidence="1">
    <location>
        <begin position="16"/>
        <end position="27"/>
    </location>
</feature>